<evidence type="ECO:0000256" key="11">
    <source>
        <dbReference type="ARBA" id="ARBA00023128"/>
    </source>
</evidence>
<evidence type="ECO:0000256" key="5">
    <source>
        <dbReference type="ARBA" id="ARBA00011261"/>
    </source>
</evidence>
<dbReference type="Pfam" id="PF10200">
    <property type="entry name" value="Ndufs5"/>
    <property type="match status" value="1"/>
</dbReference>
<dbReference type="GO" id="GO:0032981">
    <property type="term" value="P:mitochondrial respiratory chain complex I assembly"/>
    <property type="evidence" value="ECO:0007669"/>
    <property type="project" value="TreeGrafter"/>
</dbReference>
<comment type="function">
    <text evidence="1">Accessory subunit of the mitochondrial membrane respiratory chain NADH dehydrogenase (Complex I), that is believed not to be involved in catalysis. Complex I functions in the transfer of electrons from NADH to the respiratory chain. The immediate electron acceptor for the enzyme is believed to be ubiquinone.</text>
</comment>
<proteinExistence type="inferred from homology"/>
<evidence type="ECO:0000256" key="16">
    <source>
        <dbReference type="PIRSR" id="PIRSR619342-50"/>
    </source>
</evidence>
<evidence type="ECO:0000313" key="18">
    <source>
        <dbReference type="Proteomes" id="UP000243579"/>
    </source>
</evidence>
<evidence type="ECO:0000256" key="4">
    <source>
        <dbReference type="ARBA" id="ARBA00007372"/>
    </source>
</evidence>
<keyword evidence="8" id="KW-0679">Respiratory chain</keyword>
<evidence type="ECO:0000256" key="14">
    <source>
        <dbReference type="ARBA" id="ARBA00031222"/>
    </source>
</evidence>
<organism evidence="17 18">
    <name type="scientific">Achlya hypogyna</name>
    <name type="common">Oomycete</name>
    <name type="synonym">Protoachlya hypogyna</name>
    <dbReference type="NCBI Taxonomy" id="1202772"/>
    <lineage>
        <taxon>Eukaryota</taxon>
        <taxon>Sar</taxon>
        <taxon>Stramenopiles</taxon>
        <taxon>Oomycota</taxon>
        <taxon>Saprolegniomycetes</taxon>
        <taxon>Saprolegniales</taxon>
        <taxon>Achlyaceae</taxon>
        <taxon>Achlya</taxon>
    </lineage>
</organism>
<dbReference type="EMBL" id="JNBR01001401">
    <property type="protein sequence ID" value="OQR88218.1"/>
    <property type="molecule type" value="Genomic_DNA"/>
</dbReference>
<evidence type="ECO:0000256" key="15">
    <source>
        <dbReference type="ARBA" id="ARBA00032739"/>
    </source>
</evidence>
<evidence type="ECO:0000256" key="2">
    <source>
        <dbReference type="ARBA" id="ARBA00004569"/>
    </source>
</evidence>
<evidence type="ECO:0000256" key="6">
    <source>
        <dbReference type="ARBA" id="ARBA00013482"/>
    </source>
</evidence>
<comment type="similarity">
    <text evidence="4">Belongs to the complex I NDUFS5 subunit family.</text>
</comment>
<sequence length="77" mass="8539">MSSGFGFKGTANRCYSFWKEVERCNREADLPGSCAAPVEDYLECLHHKKELSRMNAMVVQQDREAKGLGSAAGGHHH</sequence>
<evidence type="ECO:0000313" key="17">
    <source>
        <dbReference type="EMBL" id="OQR88218.1"/>
    </source>
</evidence>
<dbReference type="Proteomes" id="UP000243579">
    <property type="component" value="Unassembled WGS sequence"/>
</dbReference>
<comment type="subunit">
    <text evidence="5">Mammalian complex I is composed of 45 different subunits. This is a component of the iron-sulfur (IP) fragment of the enzyme.</text>
</comment>
<protein>
    <recommendedName>
        <fullName evidence="6">NADH dehydrogenase [ubiquinone] iron-sulfur protein 5</fullName>
    </recommendedName>
    <alternativeName>
        <fullName evidence="14">Complex I-15 kDa</fullName>
    </alternativeName>
    <alternativeName>
        <fullName evidence="15">NADH-ubiquinone oxidoreductase 15 kDa subunit</fullName>
    </alternativeName>
</protein>
<evidence type="ECO:0000256" key="12">
    <source>
        <dbReference type="ARBA" id="ARBA00023136"/>
    </source>
</evidence>
<evidence type="ECO:0000256" key="10">
    <source>
        <dbReference type="ARBA" id="ARBA00022982"/>
    </source>
</evidence>
<dbReference type="CDD" id="cd24141">
    <property type="entry name" value="NDUFS5-like"/>
    <property type="match status" value="1"/>
</dbReference>
<evidence type="ECO:0000256" key="13">
    <source>
        <dbReference type="ARBA" id="ARBA00023157"/>
    </source>
</evidence>
<keyword evidence="10" id="KW-0249">Electron transport</keyword>
<dbReference type="PANTHER" id="PTHR15224">
    <property type="entry name" value="NADH DEHYDROGENASE [UBIQUINONE] IRON-SULFUR PROTEIN 5"/>
    <property type="match status" value="1"/>
</dbReference>
<dbReference type="InterPro" id="IPR019342">
    <property type="entry name" value="NADH_UbQ_OxRdtase_FeS-su5"/>
</dbReference>
<dbReference type="GO" id="GO:0005743">
    <property type="term" value="C:mitochondrial inner membrane"/>
    <property type="evidence" value="ECO:0007669"/>
    <property type="project" value="UniProtKB-SubCell"/>
</dbReference>
<keyword evidence="11" id="KW-0496">Mitochondrion</keyword>
<evidence type="ECO:0000256" key="3">
    <source>
        <dbReference type="ARBA" id="ARBA00004637"/>
    </source>
</evidence>
<keyword evidence="7" id="KW-0813">Transport</keyword>
<reference evidence="17 18" key="1">
    <citation type="journal article" date="2014" name="Genome Biol. Evol.">
        <title>The secreted proteins of Achlya hypogyna and Thraustotheca clavata identify the ancestral oomycete secretome and reveal gene acquisitions by horizontal gene transfer.</title>
        <authorList>
            <person name="Misner I."/>
            <person name="Blouin N."/>
            <person name="Leonard G."/>
            <person name="Richards T.A."/>
            <person name="Lane C.E."/>
        </authorList>
    </citation>
    <scope>NUCLEOTIDE SEQUENCE [LARGE SCALE GENOMIC DNA]</scope>
    <source>
        <strain evidence="17 18">ATCC 48635</strain>
    </source>
</reference>
<dbReference type="AlphaFoldDB" id="A0A1V9YR26"/>
<evidence type="ECO:0000256" key="1">
    <source>
        <dbReference type="ARBA" id="ARBA00003195"/>
    </source>
</evidence>
<feature type="disulfide bond" evidence="16">
    <location>
        <begin position="24"/>
        <end position="34"/>
    </location>
</feature>
<comment type="subcellular location">
    <subcellularLocation>
        <location evidence="3">Mitochondrion inner membrane</location>
        <topology evidence="3">Peripheral membrane protein</topology>
    </subcellularLocation>
    <subcellularLocation>
        <location evidence="2">Mitochondrion intermembrane space</location>
    </subcellularLocation>
</comment>
<name>A0A1V9YR26_ACHHY</name>
<feature type="disulfide bond" evidence="16">
    <location>
        <begin position="14"/>
        <end position="44"/>
    </location>
</feature>
<evidence type="ECO:0000256" key="9">
    <source>
        <dbReference type="ARBA" id="ARBA00022792"/>
    </source>
</evidence>
<gene>
    <name evidence="17" type="ORF">ACHHYP_07055</name>
</gene>
<accession>A0A1V9YR26</accession>
<evidence type="ECO:0000256" key="7">
    <source>
        <dbReference type="ARBA" id="ARBA00022448"/>
    </source>
</evidence>
<keyword evidence="12" id="KW-0472">Membrane</keyword>
<keyword evidence="13 16" id="KW-1015">Disulfide bond</keyword>
<dbReference type="STRING" id="1202772.A0A1V9YR26"/>
<comment type="caution">
    <text evidence="17">The sequence shown here is derived from an EMBL/GenBank/DDBJ whole genome shotgun (WGS) entry which is preliminary data.</text>
</comment>
<evidence type="ECO:0000256" key="8">
    <source>
        <dbReference type="ARBA" id="ARBA00022660"/>
    </source>
</evidence>
<keyword evidence="18" id="KW-1185">Reference proteome</keyword>
<dbReference type="GO" id="GO:0005758">
    <property type="term" value="C:mitochondrial intermembrane space"/>
    <property type="evidence" value="ECO:0007669"/>
    <property type="project" value="UniProtKB-SubCell"/>
</dbReference>
<dbReference type="PANTHER" id="PTHR15224:SF1">
    <property type="entry name" value="NADH DEHYDROGENASE [UBIQUINONE] IRON-SULFUR PROTEIN 5"/>
    <property type="match status" value="1"/>
</dbReference>
<dbReference type="OrthoDB" id="9992197at2759"/>
<keyword evidence="9" id="KW-0999">Mitochondrion inner membrane</keyword>